<comment type="caution">
    <text evidence="1">The sequence shown here is derived from an EMBL/GenBank/DDBJ whole genome shotgun (WGS) entry which is preliminary data.</text>
</comment>
<sequence length="287" mass="31446">MGELAVRLGRFGEVAIVGGMLRDLLLRDDYASFCSDVDLVVDAPETPELRALLREYGAVENRFGGWALSTTWKADVWLLNRTWARVHGHREVARVDDLLETTFFNWDAVLYSLSRKRVVCRDGYLADLDNRFLDVNLEPNPNRVGSCVRTLRFAVLWGGVVSPRLASFVLNVIGDVGASSLLMAEGRSFGHRRVLTKAIIDDAVTTFGSSVATGMPSLPLRAAHRGVQRQLPLPSAPVMEPPTRGPEMDRVTRPCTTSALRPGGPSGLLTLPLHGCAAPQQVPAIHR</sequence>
<proteinExistence type="predicted"/>
<evidence type="ECO:0000313" key="1">
    <source>
        <dbReference type="EMBL" id="RAI54654.1"/>
    </source>
</evidence>
<evidence type="ECO:0000313" key="2">
    <source>
        <dbReference type="Proteomes" id="UP000249065"/>
    </source>
</evidence>
<organism evidence="1 2">
    <name type="scientific">Roseicella frigidaeris</name>
    <dbReference type="NCBI Taxonomy" id="2230885"/>
    <lineage>
        <taxon>Bacteria</taxon>
        <taxon>Pseudomonadati</taxon>
        <taxon>Pseudomonadota</taxon>
        <taxon>Alphaproteobacteria</taxon>
        <taxon>Acetobacterales</taxon>
        <taxon>Roseomonadaceae</taxon>
        <taxon>Roseicella</taxon>
    </lineage>
</organism>
<dbReference type="OrthoDB" id="5510318at2"/>
<accession>A0A327LWT1</accession>
<keyword evidence="2" id="KW-1185">Reference proteome</keyword>
<dbReference type="AlphaFoldDB" id="A0A327LWT1"/>
<protein>
    <recommendedName>
        <fullName evidence="3">Poly A polymerase head domain-containing protein</fullName>
    </recommendedName>
</protein>
<name>A0A327LWT1_9PROT</name>
<reference evidence="2" key="1">
    <citation type="submission" date="2018-06" db="EMBL/GenBank/DDBJ databases">
        <authorList>
            <person name="Khan S.A."/>
        </authorList>
    </citation>
    <scope>NUCLEOTIDE SEQUENCE [LARGE SCALE GENOMIC DNA]</scope>
    <source>
        <strain evidence="2">DB-1506</strain>
    </source>
</reference>
<gene>
    <name evidence="1" type="ORF">DOO78_25610</name>
</gene>
<evidence type="ECO:0008006" key="3">
    <source>
        <dbReference type="Google" id="ProtNLM"/>
    </source>
</evidence>
<dbReference type="RefSeq" id="WP_111472727.1">
    <property type="nucleotide sequence ID" value="NZ_QLIX01000043.1"/>
</dbReference>
<dbReference type="EMBL" id="QLIX01000043">
    <property type="protein sequence ID" value="RAI54654.1"/>
    <property type="molecule type" value="Genomic_DNA"/>
</dbReference>
<dbReference type="Proteomes" id="UP000249065">
    <property type="component" value="Unassembled WGS sequence"/>
</dbReference>
<dbReference type="Gene3D" id="3.30.460.10">
    <property type="entry name" value="Beta Polymerase, domain 2"/>
    <property type="match status" value="1"/>
</dbReference>
<dbReference type="InterPro" id="IPR043519">
    <property type="entry name" value="NT_sf"/>
</dbReference>